<evidence type="ECO:0000313" key="3">
    <source>
        <dbReference type="Proteomes" id="UP000228687"/>
    </source>
</evidence>
<reference evidence="3" key="1">
    <citation type="submission" date="2017-09" db="EMBL/GenBank/DDBJ databases">
        <title>Depth-based differentiation of microbial function through sediment-hosted aquifers and enrichment of novel symbionts in the deep terrestrial subsurface.</title>
        <authorList>
            <person name="Probst A.J."/>
            <person name="Ladd B."/>
            <person name="Jarett J.K."/>
            <person name="Geller-Mcgrath D.E."/>
            <person name="Sieber C.M.K."/>
            <person name="Emerson J.B."/>
            <person name="Anantharaman K."/>
            <person name="Thomas B.C."/>
            <person name="Malmstrom R."/>
            <person name="Stieglmeier M."/>
            <person name="Klingl A."/>
            <person name="Woyke T."/>
            <person name="Ryan C.M."/>
            <person name="Banfield J.F."/>
        </authorList>
    </citation>
    <scope>NUCLEOTIDE SEQUENCE [LARGE SCALE GENOMIC DNA]</scope>
</reference>
<evidence type="ECO:0000313" key="2">
    <source>
        <dbReference type="EMBL" id="PIS43590.1"/>
    </source>
</evidence>
<gene>
    <name evidence="2" type="ORF">COT23_00435</name>
</gene>
<organism evidence="2 3">
    <name type="scientific">Candidatus Kaiserbacteria bacterium CG08_land_8_20_14_0_20_50_21</name>
    <dbReference type="NCBI Taxonomy" id="1974604"/>
    <lineage>
        <taxon>Bacteria</taxon>
        <taxon>Candidatus Kaiseribacteriota</taxon>
    </lineage>
</organism>
<dbReference type="EMBL" id="PEXT01000009">
    <property type="protein sequence ID" value="PIS43590.1"/>
    <property type="molecule type" value="Genomic_DNA"/>
</dbReference>
<comment type="caution">
    <text evidence="2">The sequence shown here is derived from an EMBL/GenBank/DDBJ whole genome shotgun (WGS) entry which is preliminary data.</text>
</comment>
<feature type="chain" id="PRO_5013675223" description="DUF5667 domain-containing protein" evidence="1">
    <location>
        <begin position="26"/>
        <end position="245"/>
    </location>
</feature>
<accession>A0A2H0YYN0</accession>
<proteinExistence type="predicted"/>
<sequence length="245" mass="26887">MRTLRTIGIVSSAAVFLLSATIAFAEGQATSTAYKNQIGERRAAIASTTQKKIEVVREEAQTRTVAQREKIAERVADIQDKVKQQLAQRLIKQFENLNKIWTDHFMNLMDHYDAILQKIQDRANIAANAGKNIASTTAAIQSAKTAIASARTAVIAQAAETYTPDTSVVTTTTSTTMPSGQKELLQNLRNSFKNLHRTLFQDLLALRDGPMKNARKAVQSALQTLTKIPKVDEGNATTTVENSNQ</sequence>
<dbReference type="AlphaFoldDB" id="A0A2H0YYN0"/>
<evidence type="ECO:0008006" key="4">
    <source>
        <dbReference type="Google" id="ProtNLM"/>
    </source>
</evidence>
<dbReference type="Proteomes" id="UP000228687">
    <property type="component" value="Unassembled WGS sequence"/>
</dbReference>
<feature type="signal peptide" evidence="1">
    <location>
        <begin position="1"/>
        <end position="25"/>
    </location>
</feature>
<protein>
    <recommendedName>
        <fullName evidence="4">DUF5667 domain-containing protein</fullName>
    </recommendedName>
</protein>
<name>A0A2H0YYN0_9BACT</name>
<evidence type="ECO:0000256" key="1">
    <source>
        <dbReference type="SAM" id="SignalP"/>
    </source>
</evidence>
<keyword evidence="1" id="KW-0732">Signal</keyword>